<dbReference type="InterPro" id="IPR016624">
    <property type="entry name" value="UCP014753"/>
</dbReference>
<protein>
    <recommendedName>
        <fullName evidence="1">DUF2264 domain-containing protein</fullName>
    </recommendedName>
</protein>
<dbReference type="Pfam" id="PF10022">
    <property type="entry name" value="DUF2264"/>
    <property type="match status" value="1"/>
</dbReference>
<reference evidence="2 3" key="1">
    <citation type="journal article" date="2009" name="Stand. Genomic Sci.">
        <title>Complete genome sequence of Stackebrandtia nassauensis type strain (LLR-40K-21).</title>
        <authorList>
            <person name="Munk C."/>
            <person name="Lapidus A."/>
            <person name="Copeland A."/>
            <person name="Jando M."/>
            <person name="Mayilraj S."/>
            <person name="Glavina Del Rio T."/>
            <person name="Nolan M."/>
            <person name="Chen F."/>
            <person name="Lucas S."/>
            <person name="Tice H."/>
            <person name="Cheng J.F."/>
            <person name="Han C."/>
            <person name="Detter J.C."/>
            <person name="Bruce D."/>
            <person name="Goodwin L."/>
            <person name="Chain P."/>
            <person name="Pitluck S."/>
            <person name="Goker M."/>
            <person name="Ovchinikova G."/>
            <person name="Pati A."/>
            <person name="Ivanova N."/>
            <person name="Mavromatis K."/>
            <person name="Chen A."/>
            <person name="Palaniappan K."/>
            <person name="Land M."/>
            <person name="Hauser L."/>
            <person name="Chang Y.J."/>
            <person name="Jeffries C.D."/>
            <person name="Bristow J."/>
            <person name="Eisen J.A."/>
            <person name="Markowitz V."/>
            <person name="Hugenholtz P."/>
            <person name="Kyrpides N.C."/>
            <person name="Klenk H.P."/>
        </authorList>
    </citation>
    <scope>NUCLEOTIDE SEQUENCE [LARGE SCALE GENOMIC DNA]</scope>
    <source>
        <strain evidence="3">DSM 44728 / CIP 108903 / NRRL B-16338 / NBRC 102104 / LLR-40K-21</strain>
    </source>
</reference>
<dbReference type="PANTHER" id="PTHR35339">
    <property type="entry name" value="LINALOOL DEHYDRATASE_ISOMERASE DOMAIN-CONTAINING PROTEIN"/>
    <property type="match status" value="1"/>
</dbReference>
<dbReference type="AlphaFoldDB" id="D3Q4A9"/>
<dbReference type="STRING" id="446470.Snas_6378"/>
<dbReference type="KEGG" id="sna:Snas_6378"/>
<gene>
    <name evidence="2" type="ordered locus">Snas_6378</name>
</gene>
<sequence length="626" mass="67366">MRLPSLDTTISPLTGYTRAHWETVADGWLTQALRHASPRHALFRIPGRHASSGPESDALEGYARSFLIAAPRIAGGGDALNLAERYAQGLIAGTEPGGDENWLRGVDCVPPLTGKTQPIVEAANIALGLHLCREQVWDRLDDRQREPIVDWLAHHASRKAWPNNWVLFTAIVEAFLSSVGVDTSAYRSDADVRWVESWHLGDGWYTDGQRRNIDYYNAWVIHPFLWAWYDMVGDRDPDGAWRWRQRLAAFLRSYGLMFGSNGSPVQQGRSLTYRTATLAPLWLGQFTGAATEDPGAVRRIASGTLKYFVDAGVGADGPPSLGWRGGEYLPLTQYYSGPGSPLFAGMGFLGLALPTDHAVWAAPETPQPVERGDAVVALPGAGWLLQSTAADGIVRLLNHGSDKITAGTPDPDPVYIKYGYSTHTAAGHGAAFEQGADGEFVVIDAQGRESRRRGIDHHHVGDTSALSRNRFDTGTVTSASVVSGRFEVRIHRVDAGTAVRVREAGQLIADDRPLASDAGDGWAWVSDADGLTSAVIGLLGYDQGAISDTFTAVNALGDNASAPQLVGGEGRIFAALHVLAHTQDAEAAVAEWLDAARVSVSGGLVTVRWQEDSQVSVDFDALPGVP</sequence>
<dbReference type="Proteomes" id="UP000000844">
    <property type="component" value="Chromosome"/>
</dbReference>
<dbReference type="OrthoDB" id="9813465at2"/>
<accession>D3Q4A9</accession>
<evidence type="ECO:0000313" key="2">
    <source>
        <dbReference type="EMBL" id="ADD45994.1"/>
    </source>
</evidence>
<keyword evidence="3" id="KW-1185">Reference proteome</keyword>
<feature type="domain" description="DUF2264" evidence="1">
    <location>
        <begin position="17"/>
        <end position="366"/>
    </location>
</feature>
<dbReference type="HOGENOM" id="CLU_028269_0_0_11"/>
<dbReference type="InterPro" id="IPR049349">
    <property type="entry name" value="DUF2264_N"/>
</dbReference>
<dbReference type="PANTHER" id="PTHR35339:SF4">
    <property type="entry name" value="LINALOOL DEHYDRATASE_ISOMERASE DOMAIN-CONTAINING PROTEIN"/>
    <property type="match status" value="1"/>
</dbReference>
<dbReference type="RefSeq" id="WP_013021565.1">
    <property type="nucleotide sequence ID" value="NC_013947.1"/>
</dbReference>
<organism evidence="2 3">
    <name type="scientific">Stackebrandtia nassauensis (strain DSM 44728 / CIP 108903 / NRRL B-16338 / NBRC 102104 / LLR-40K-21)</name>
    <dbReference type="NCBI Taxonomy" id="446470"/>
    <lineage>
        <taxon>Bacteria</taxon>
        <taxon>Bacillati</taxon>
        <taxon>Actinomycetota</taxon>
        <taxon>Actinomycetes</taxon>
        <taxon>Glycomycetales</taxon>
        <taxon>Glycomycetaceae</taxon>
        <taxon>Stackebrandtia</taxon>
    </lineage>
</organism>
<proteinExistence type="predicted"/>
<evidence type="ECO:0000259" key="1">
    <source>
        <dbReference type="Pfam" id="PF10022"/>
    </source>
</evidence>
<evidence type="ECO:0000313" key="3">
    <source>
        <dbReference type="Proteomes" id="UP000000844"/>
    </source>
</evidence>
<dbReference type="eggNOG" id="COG4289">
    <property type="taxonomic scope" value="Bacteria"/>
</dbReference>
<name>D3Q4A9_STANL</name>
<dbReference type="EMBL" id="CP001778">
    <property type="protein sequence ID" value="ADD45994.1"/>
    <property type="molecule type" value="Genomic_DNA"/>
</dbReference>